<comment type="caution">
    <text evidence="1">The sequence shown here is derived from an EMBL/GenBank/DDBJ whole genome shotgun (WGS) entry which is preliminary data.</text>
</comment>
<protein>
    <submittedName>
        <fullName evidence="1">Uncharacterized protein</fullName>
    </submittedName>
</protein>
<dbReference type="Proteomes" id="UP000607397">
    <property type="component" value="Unassembled WGS sequence"/>
</dbReference>
<sequence length="81" mass="9548">MNEIFNFPYLDTRSLREVFGLGKFGEARLREKLPSPIYWIKPDRKVLWNFVLVRDYLINGSGPAHDRLVERYIATLPDHGE</sequence>
<evidence type="ECO:0000313" key="1">
    <source>
        <dbReference type="EMBL" id="NCJ05170.1"/>
    </source>
</evidence>
<reference evidence="1" key="1">
    <citation type="submission" date="2019-12" db="EMBL/GenBank/DDBJ databases">
        <title>High-Quality draft genome sequences of three cyanobacteria isolated from the limestone walls of the Old Cathedral of Coimbra.</title>
        <authorList>
            <person name="Tiago I."/>
            <person name="Soares F."/>
            <person name="Portugal A."/>
        </authorList>
    </citation>
    <scope>NUCLEOTIDE SEQUENCE [LARGE SCALE GENOMIC DNA]</scope>
    <source>
        <strain evidence="1">C</strain>
    </source>
</reference>
<evidence type="ECO:0000313" key="2">
    <source>
        <dbReference type="Proteomes" id="UP000607397"/>
    </source>
</evidence>
<gene>
    <name evidence="1" type="ORF">GS597_01275</name>
</gene>
<keyword evidence="2" id="KW-1185">Reference proteome</keyword>
<dbReference type="RefSeq" id="WP_161823650.1">
    <property type="nucleotide sequence ID" value="NZ_WVIC01000002.1"/>
</dbReference>
<name>A0A8K2A6D8_9CYAN</name>
<dbReference type="AlphaFoldDB" id="A0A8K2A6D8"/>
<dbReference type="EMBL" id="WVIC01000002">
    <property type="protein sequence ID" value="NCJ05170.1"/>
    <property type="molecule type" value="Genomic_DNA"/>
</dbReference>
<accession>A0A8K2A6D8</accession>
<proteinExistence type="predicted"/>
<organism evidence="1 2">
    <name type="scientific">Petrachloros mirabilis ULC683</name>
    <dbReference type="NCBI Taxonomy" id="2781853"/>
    <lineage>
        <taxon>Bacteria</taxon>
        <taxon>Bacillati</taxon>
        <taxon>Cyanobacteriota</taxon>
        <taxon>Cyanophyceae</taxon>
        <taxon>Synechococcales</taxon>
        <taxon>Petrachlorosaceae</taxon>
        <taxon>Petrachloros</taxon>
        <taxon>Petrachloros mirabilis</taxon>
    </lineage>
</organism>